<evidence type="ECO:0000256" key="6">
    <source>
        <dbReference type="PROSITE-ProRule" id="PRU01024"/>
    </source>
</evidence>
<dbReference type="EMBL" id="CP054020">
    <property type="protein sequence ID" value="QKI88847.1"/>
    <property type="molecule type" value="Genomic_DNA"/>
</dbReference>
<evidence type="ECO:0000256" key="3">
    <source>
        <dbReference type="ARBA" id="ARBA00022679"/>
    </source>
</evidence>
<evidence type="ECO:0000256" key="4">
    <source>
        <dbReference type="ARBA" id="ARBA00022691"/>
    </source>
</evidence>
<dbReference type="GO" id="GO:0070475">
    <property type="term" value="P:rRNA base methylation"/>
    <property type="evidence" value="ECO:0007669"/>
    <property type="project" value="TreeGrafter"/>
</dbReference>
<feature type="active site" description="Nucleophile" evidence="6">
    <location>
        <position position="363"/>
    </location>
</feature>
<evidence type="ECO:0000256" key="1">
    <source>
        <dbReference type="ARBA" id="ARBA00022485"/>
    </source>
</evidence>
<evidence type="ECO:0000313" key="9">
    <source>
        <dbReference type="Proteomes" id="UP000504724"/>
    </source>
</evidence>
<dbReference type="InterPro" id="IPR029063">
    <property type="entry name" value="SAM-dependent_MTases_sf"/>
</dbReference>
<dbReference type="CDD" id="cd02440">
    <property type="entry name" value="AdoMet_MTases"/>
    <property type="match status" value="1"/>
</dbReference>
<keyword evidence="1" id="KW-0479">Metal-binding</keyword>
<dbReference type="RefSeq" id="WP_173284460.1">
    <property type="nucleotide sequence ID" value="NZ_CP054020.1"/>
</dbReference>
<dbReference type="Gene3D" id="3.40.50.150">
    <property type="entry name" value="Vaccinia Virus protein VP39"/>
    <property type="match status" value="2"/>
</dbReference>
<dbReference type="GO" id="GO:0070041">
    <property type="term" value="F:rRNA (uridine-C5-)-methyltransferase activity"/>
    <property type="evidence" value="ECO:0007669"/>
    <property type="project" value="TreeGrafter"/>
</dbReference>
<accession>A0A7D4TDS5</accession>
<dbReference type="InterPro" id="IPR012340">
    <property type="entry name" value="NA-bd_OB-fold"/>
</dbReference>
<dbReference type="SUPFAM" id="SSF53335">
    <property type="entry name" value="S-adenosyl-L-methionine-dependent methyltransferases"/>
    <property type="match status" value="1"/>
</dbReference>
<dbReference type="InterPro" id="IPR010280">
    <property type="entry name" value="U5_MeTrfase_fam"/>
</dbReference>
<dbReference type="Proteomes" id="UP000504724">
    <property type="component" value="Chromosome"/>
</dbReference>
<name>A0A7D4TDS5_9GAMM</name>
<keyword evidence="1" id="KW-0408">Iron</keyword>
<dbReference type="EC" id="2.1.1.190" evidence="8"/>
<dbReference type="PROSITE" id="PS51687">
    <property type="entry name" value="SAM_MT_RNA_M5U"/>
    <property type="match status" value="1"/>
</dbReference>
<dbReference type="PANTHER" id="PTHR11061">
    <property type="entry name" value="RNA M5U METHYLTRANSFERASE"/>
    <property type="match status" value="1"/>
</dbReference>
<keyword evidence="4 6" id="KW-0949">S-adenosyl-L-methionine</keyword>
<proteinExistence type="inferred from homology"/>
<dbReference type="PANTHER" id="PTHR11061:SF49">
    <property type="entry name" value="23S RRNA (URACIL(1939)-C(5))-METHYLTRANSFERASE RLMD"/>
    <property type="match status" value="1"/>
</dbReference>
<keyword evidence="2 6" id="KW-0489">Methyltransferase</keyword>
<sequence length="426" mass="48145">MKPIYHALEVSGISYDGRGIAKLSNEHDSESALPLAGKSCFIADTVPGDIVTARILEQQDQFAEAQLIAIEQASGERSEPFCQYYGECGGCQLQHLKIDAQREWKAQNFFNQLQKAVNCETCEFTVPLVSEDKGYRRRARLALEVDKKSKQARFGFRKRNSNELIDIDACPLLTDGLNQALQQARPQFLEQASRSTREFTLVEADNGIFGLSENTEKPFYRLEASNLTLHFPQSGFIQVNKTINEQMIAQALNWLQLTDKDKVLDLFCGVGNFTLPLAQQAKKAVGIEGLSELVDTAQQNAADNNLHNTEFFQADLFAEVSGLPWFRKQKYHKILLDPGRPGAFELCKQLGKLSAEKIVYVSCNASTLIRDVKELEKQGYQLRKATFMDMFAHTTHAEVMVLLEKAQKQKTQRDKRIASKKQMFKF</sequence>
<dbReference type="AlphaFoldDB" id="A0A7D4TDS5"/>
<keyword evidence="1" id="KW-0004">4Fe-4S</keyword>
<feature type="binding site" evidence="6">
    <location>
        <position position="267"/>
    </location>
    <ligand>
        <name>S-adenosyl-L-methionine</name>
        <dbReference type="ChEBI" id="CHEBI:59789"/>
    </ligand>
</feature>
<evidence type="ECO:0000256" key="5">
    <source>
        <dbReference type="ARBA" id="ARBA00023014"/>
    </source>
</evidence>
<feature type="binding site" evidence="6">
    <location>
        <position position="238"/>
    </location>
    <ligand>
        <name>S-adenosyl-L-methionine</name>
        <dbReference type="ChEBI" id="CHEBI:59789"/>
    </ligand>
</feature>
<dbReference type="PROSITE" id="PS50926">
    <property type="entry name" value="TRAM"/>
    <property type="match status" value="1"/>
</dbReference>
<dbReference type="GO" id="GO:0051539">
    <property type="term" value="F:4 iron, 4 sulfur cluster binding"/>
    <property type="evidence" value="ECO:0007669"/>
    <property type="project" value="UniProtKB-KW"/>
</dbReference>
<dbReference type="SUPFAM" id="SSF50249">
    <property type="entry name" value="Nucleic acid-binding proteins"/>
    <property type="match status" value="1"/>
</dbReference>
<feature type="domain" description="TRAM" evidence="7">
    <location>
        <begin position="1"/>
        <end position="69"/>
    </location>
</feature>
<reference evidence="8 9" key="1">
    <citation type="submission" date="2020-05" db="EMBL/GenBank/DDBJ databases">
        <title>Thiomicrorhabdus sediminis sp.nov. and Thiomicrorhabdus xiamenensis sp.nov., novel sulfur-oxidizing bacteria isolated from coastal sediment.</title>
        <authorList>
            <person name="Liu X."/>
        </authorList>
    </citation>
    <scope>NUCLEOTIDE SEQUENCE [LARGE SCALE GENOMIC DNA]</scope>
    <source>
        <strain evidence="8 9">G2</strain>
    </source>
</reference>
<feature type="binding site" evidence="6">
    <location>
        <position position="337"/>
    </location>
    <ligand>
        <name>S-adenosyl-L-methionine</name>
        <dbReference type="ChEBI" id="CHEBI:59789"/>
    </ligand>
</feature>
<evidence type="ECO:0000259" key="7">
    <source>
        <dbReference type="PROSITE" id="PS50926"/>
    </source>
</evidence>
<dbReference type="KEGG" id="txa:HQN79_04330"/>
<evidence type="ECO:0000256" key="2">
    <source>
        <dbReference type="ARBA" id="ARBA00022603"/>
    </source>
</evidence>
<dbReference type="Pfam" id="PF01938">
    <property type="entry name" value="TRAM"/>
    <property type="match status" value="1"/>
</dbReference>
<dbReference type="InterPro" id="IPR002792">
    <property type="entry name" value="TRAM_dom"/>
</dbReference>
<dbReference type="Pfam" id="PF05958">
    <property type="entry name" value="tRNA_U5-meth_tr"/>
    <property type="match status" value="1"/>
</dbReference>
<gene>
    <name evidence="8" type="primary">rlmD</name>
    <name evidence="8" type="ORF">HQN79_04330</name>
</gene>
<keyword evidence="3 6" id="KW-0808">Transferase</keyword>
<keyword evidence="9" id="KW-1185">Reference proteome</keyword>
<keyword evidence="5" id="KW-0411">Iron-sulfur</keyword>
<organism evidence="8 9">
    <name type="scientific">Thiomicrorhabdus xiamenensis</name>
    <dbReference type="NCBI Taxonomy" id="2739063"/>
    <lineage>
        <taxon>Bacteria</taxon>
        <taxon>Pseudomonadati</taxon>
        <taxon>Pseudomonadota</taxon>
        <taxon>Gammaproteobacteria</taxon>
        <taxon>Thiotrichales</taxon>
        <taxon>Piscirickettsiaceae</taxon>
        <taxon>Thiomicrorhabdus</taxon>
    </lineage>
</organism>
<feature type="binding site" evidence="6">
    <location>
        <position position="288"/>
    </location>
    <ligand>
        <name>S-adenosyl-L-methionine</name>
        <dbReference type="ChEBI" id="CHEBI:59789"/>
    </ligand>
</feature>
<dbReference type="Gene3D" id="2.40.50.140">
    <property type="entry name" value="Nucleic acid-binding proteins"/>
    <property type="match status" value="1"/>
</dbReference>
<comment type="similarity">
    <text evidence="6">Belongs to the class I-like SAM-binding methyltransferase superfamily. RNA M5U methyltransferase family.</text>
</comment>
<evidence type="ECO:0000313" key="8">
    <source>
        <dbReference type="EMBL" id="QKI88847.1"/>
    </source>
</evidence>
<dbReference type="NCBIfam" id="TIGR00479">
    <property type="entry name" value="rumA"/>
    <property type="match status" value="1"/>
</dbReference>
<protein>
    <submittedName>
        <fullName evidence="8">23S rRNA (Uracil(1939)-C(5))-methyltransferase RlmD</fullName>
        <ecNumber evidence="8">2.1.1.190</ecNumber>
    </submittedName>
</protein>